<dbReference type="SUPFAM" id="SSF50475">
    <property type="entry name" value="FMN-binding split barrel"/>
    <property type="match status" value="1"/>
</dbReference>
<dbReference type="KEGG" id="grc:GI584_17050"/>
<dbReference type="PANTHER" id="PTHR43567">
    <property type="entry name" value="FLAVOREDOXIN-RELATED-RELATED"/>
    <property type="match status" value="1"/>
</dbReference>
<protein>
    <submittedName>
        <fullName evidence="5">Flavin reductase family protein</fullName>
    </submittedName>
</protein>
<evidence type="ECO:0000259" key="4">
    <source>
        <dbReference type="Pfam" id="PF01613"/>
    </source>
</evidence>
<accession>A0A5Q2TNI1</accession>
<proteinExistence type="inferred from homology"/>
<reference evidence="5 6" key="1">
    <citation type="submission" date="2019-11" db="EMBL/GenBank/DDBJ databases">
        <title>Gracilibacillus salitolerans sp. nov., a moderate halophile isolated from a saline soil in northwest China.</title>
        <authorList>
            <person name="Gan L."/>
        </authorList>
    </citation>
    <scope>NUCLEOTIDE SEQUENCE [LARGE SCALE GENOMIC DNA]</scope>
    <source>
        <strain evidence="5 6">SCU50</strain>
    </source>
</reference>
<comment type="similarity">
    <text evidence="3">Belongs to the flavoredoxin family.</text>
</comment>
<name>A0A5Q2TNI1_9BACI</name>
<dbReference type="GO" id="GO:0010181">
    <property type="term" value="F:FMN binding"/>
    <property type="evidence" value="ECO:0007669"/>
    <property type="project" value="InterPro"/>
</dbReference>
<dbReference type="PANTHER" id="PTHR43567:SF1">
    <property type="entry name" value="FLAVOREDOXIN"/>
    <property type="match status" value="1"/>
</dbReference>
<feature type="domain" description="Flavin reductase like" evidence="4">
    <location>
        <begin position="29"/>
        <end position="203"/>
    </location>
</feature>
<keyword evidence="2" id="KW-0285">Flavoprotein</keyword>
<dbReference type="AlphaFoldDB" id="A0A5Q2TNI1"/>
<dbReference type="Proteomes" id="UP000339690">
    <property type="component" value="Chromosome"/>
</dbReference>
<organism evidence="5 6">
    <name type="scientific">Gracilibacillus salitolerans</name>
    <dbReference type="NCBI Taxonomy" id="2663022"/>
    <lineage>
        <taxon>Bacteria</taxon>
        <taxon>Bacillati</taxon>
        <taxon>Bacillota</taxon>
        <taxon>Bacilli</taxon>
        <taxon>Bacillales</taxon>
        <taxon>Bacillaceae</taxon>
        <taxon>Gracilibacillus</taxon>
    </lineage>
</organism>
<dbReference type="InterPro" id="IPR002563">
    <property type="entry name" value="Flavin_Rdtase-like_dom"/>
</dbReference>
<dbReference type="InterPro" id="IPR052174">
    <property type="entry name" value="Flavoredoxin"/>
</dbReference>
<evidence type="ECO:0000256" key="3">
    <source>
        <dbReference type="ARBA" id="ARBA00038054"/>
    </source>
</evidence>
<evidence type="ECO:0000256" key="2">
    <source>
        <dbReference type="ARBA" id="ARBA00022630"/>
    </source>
</evidence>
<dbReference type="Gene3D" id="2.30.110.10">
    <property type="entry name" value="Electron Transport, Fmn-binding Protein, Chain A"/>
    <property type="match status" value="1"/>
</dbReference>
<sequence length="215" mass="24694">MLKEEKNLNKTTNQDTLSFKEIKPKIMYYGTPTLLLNTLNEDGTTNISPMSSSWALGDCIVLGIGLGGKAIENLERHKECVINLPSPNLWENVEKISSYTGKKDTPSYKQEIGFTYKKDKYESSELTPLESKTVLPTRIKECPIQMEALVKNIRIPEYNPLFAIVEAQVLHFHAEDRIIQNEIYIDPSKWSPLIYNFRHYFELGKEVGKTFRSET</sequence>
<comment type="cofactor">
    <cofactor evidence="1">
        <name>FMN</name>
        <dbReference type="ChEBI" id="CHEBI:58210"/>
    </cofactor>
</comment>
<dbReference type="EMBL" id="CP045915">
    <property type="protein sequence ID" value="QGH35652.1"/>
    <property type="molecule type" value="Genomic_DNA"/>
</dbReference>
<evidence type="ECO:0000256" key="1">
    <source>
        <dbReference type="ARBA" id="ARBA00001917"/>
    </source>
</evidence>
<dbReference type="Pfam" id="PF01613">
    <property type="entry name" value="Flavin_Reduct"/>
    <property type="match status" value="1"/>
</dbReference>
<keyword evidence="6" id="KW-1185">Reference proteome</keyword>
<evidence type="ECO:0000313" key="6">
    <source>
        <dbReference type="Proteomes" id="UP000339690"/>
    </source>
</evidence>
<gene>
    <name evidence="5" type="ORF">GI584_17050</name>
</gene>
<dbReference type="InterPro" id="IPR012349">
    <property type="entry name" value="Split_barrel_FMN-bd"/>
</dbReference>
<dbReference type="GO" id="GO:0016646">
    <property type="term" value="F:oxidoreductase activity, acting on the CH-NH group of donors, NAD or NADP as acceptor"/>
    <property type="evidence" value="ECO:0007669"/>
    <property type="project" value="UniProtKB-ARBA"/>
</dbReference>
<evidence type="ECO:0000313" key="5">
    <source>
        <dbReference type="EMBL" id="QGH35652.1"/>
    </source>
</evidence>